<dbReference type="RefSeq" id="WP_162662052.1">
    <property type="nucleotide sequence ID" value="NZ_CP048020.1"/>
</dbReference>
<dbReference type="Proteomes" id="UP000464374">
    <property type="component" value="Chromosome"/>
</dbReference>
<dbReference type="EMBL" id="CP048020">
    <property type="protein sequence ID" value="QHX42239.1"/>
    <property type="molecule type" value="Genomic_DNA"/>
</dbReference>
<dbReference type="KEGG" id="trz:GWP43_00850"/>
<gene>
    <name evidence="1" type="ORF">GWP43_00850</name>
</gene>
<evidence type="ECO:0000313" key="2">
    <source>
        <dbReference type="Proteomes" id="UP000464374"/>
    </source>
</evidence>
<organism evidence="1 2">
    <name type="scientific">Treponema vincentii</name>
    <dbReference type="NCBI Taxonomy" id="69710"/>
    <lineage>
        <taxon>Bacteria</taxon>
        <taxon>Pseudomonadati</taxon>
        <taxon>Spirochaetota</taxon>
        <taxon>Spirochaetia</taxon>
        <taxon>Spirochaetales</taxon>
        <taxon>Treponemataceae</taxon>
        <taxon>Treponema</taxon>
    </lineage>
</organism>
<reference evidence="1 2" key="1">
    <citation type="submission" date="2020-01" db="EMBL/GenBank/DDBJ databases">
        <title>Complete genome sequence of a human oral phylogroup 1 Treponema sp. strain ATCC 700766, originally isolated from periodontitis dental plaque.</title>
        <authorList>
            <person name="Chan Y."/>
            <person name="Huo Y.-B."/>
            <person name="Yu X.-L."/>
            <person name="Zeng H."/>
            <person name="Leung W.-K."/>
            <person name="Watt R.M."/>
        </authorList>
    </citation>
    <scope>NUCLEOTIDE SEQUENCE [LARGE SCALE GENOMIC DNA]</scope>
    <source>
        <strain evidence="1 2">OMZ 804</strain>
    </source>
</reference>
<dbReference type="AlphaFoldDB" id="A0A6P1XYS4"/>
<accession>A0A6P1XYS4</accession>
<sequence>MQEFLAYVESYYYERVGACIAYPRESLYEVQGGQIEVVKIQGGGRLSQHGKGYKSTEGMRTIGLESMKGKKG</sequence>
<evidence type="ECO:0000313" key="1">
    <source>
        <dbReference type="EMBL" id="QHX42239.1"/>
    </source>
</evidence>
<name>A0A6P1XYS4_9SPIR</name>
<protein>
    <submittedName>
        <fullName evidence="1">Uncharacterized protein</fullName>
    </submittedName>
</protein>
<proteinExistence type="predicted"/>